<dbReference type="Pfam" id="PF07394">
    <property type="entry name" value="DUF1501"/>
    <property type="match status" value="1"/>
</dbReference>
<organism evidence="2">
    <name type="scientific">marine metagenome</name>
    <dbReference type="NCBI Taxonomy" id="408172"/>
    <lineage>
        <taxon>unclassified sequences</taxon>
        <taxon>metagenomes</taxon>
        <taxon>ecological metagenomes</taxon>
    </lineage>
</organism>
<dbReference type="EMBL" id="UINC01193201">
    <property type="protein sequence ID" value="SVE08695.1"/>
    <property type="molecule type" value="Genomic_DNA"/>
</dbReference>
<feature type="region of interest" description="Disordered" evidence="1">
    <location>
        <begin position="112"/>
        <end position="134"/>
    </location>
</feature>
<evidence type="ECO:0000256" key="1">
    <source>
        <dbReference type="SAM" id="MobiDB-lite"/>
    </source>
</evidence>
<name>A0A383ANB2_9ZZZZ</name>
<protein>
    <recommendedName>
        <fullName evidence="3">DUF1501 domain-containing protein</fullName>
    </recommendedName>
</protein>
<dbReference type="AlphaFoldDB" id="A0A383ANB2"/>
<evidence type="ECO:0008006" key="3">
    <source>
        <dbReference type="Google" id="ProtNLM"/>
    </source>
</evidence>
<sequence length="134" mass="13950">MRVGGLGLAGLSLSDFIASQALAARSKVNFVRDKAVVLLYMSGGASHIETFNPNMDAPSPFNSITGEVKSSLPGVTFGGTFPNLAKWAHKMAVVRSFTHPVGGHEQAHVHVLSGGTDPKGTGSEGRSIGSLFSR</sequence>
<reference evidence="2" key="1">
    <citation type="submission" date="2018-05" db="EMBL/GenBank/DDBJ databases">
        <authorList>
            <person name="Lanie J.A."/>
            <person name="Ng W.-L."/>
            <person name="Kazmierczak K.M."/>
            <person name="Andrzejewski T.M."/>
            <person name="Davidsen T.M."/>
            <person name="Wayne K.J."/>
            <person name="Tettelin H."/>
            <person name="Glass J.I."/>
            <person name="Rusch D."/>
            <person name="Podicherti R."/>
            <person name="Tsui H.-C.T."/>
            <person name="Winkler M.E."/>
        </authorList>
    </citation>
    <scope>NUCLEOTIDE SEQUENCE</scope>
</reference>
<accession>A0A383ANB2</accession>
<evidence type="ECO:0000313" key="2">
    <source>
        <dbReference type="EMBL" id="SVE08695.1"/>
    </source>
</evidence>
<proteinExistence type="predicted"/>
<feature type="non-terminal residue" evidence="2">
    <location>
        <position position="134"/>
    </location>
</feature>
<gene>
    <name evidence="2" type="ORF">METZ01_LOCUS461549</name>
</gene>
<dbReference type="InterPro" id="IPR010869">
    <property type="entry name" value="DUF1501"/>
</dbReference>